<sequence length="553" mass="65320">MNTSERASAHVSYTNWNTVDWKAVQMYVTKLRQRIYRAEQLQQQRKVRKLQRLLMRSEANLLLSIRRVTQQNKGKRTAGVDGHTALNRRERNLLYEQLKKLNTLQHRPKPAKRIYIVKKNGKLRPLGIPTIKDRVYQNIVRNALEPQWEARFEAISYGFRPKRSTHDAIRSIFNRINGGTKKKWIFEGDFQGCFDHLNHEWILKQTSYFPGRKLLKRWLKMGYMEQSFFAETQEGTPQGGIISPLLANIALHGMEETLGITYKKNYKANDSYIMNPACKFTLIRYADDFVVLTETKEQALSVYMRLRPYLKDRGLELSPEKTKVTHIEEGFEFLGFLIRQYQTEQGNKLFIKPSKGSRQKAKKKIGDTLRVMRGQPIGEIIRVLNPIIRGYGQYWKHVVSKKIFGTMDSYIYWRIGKHLRQLHPKKSWKWIYARYYRHPHHGGNAWTPTCPKTNIQLLHMSWIKIERHNMVKFKNSPDDPTLKEYWEKRDRKVFNTENTMDRMKLARKQGYRCAICKTPLQNGEKVVVKDMPVPQHLISSNLNLKLVHLPCLY</sequence>
<gene>
    <name evidence="9" type="ORF">BK742_04225</name>
    <name evidence="8" type="ORF">BK742_12090</name>
    <name evidence="7" type="ORF">BK742_12110</name>
    <name evidence="6" type="ORF">BK742_12185</name>
    <name evidence="5" type="ORF">BK742_12735</name>
    <name evidence="4" type="ORF">BK742_13630</name>
    <name evidence="3" type="ORF">BK742_24050</name>
    <name evidence="2" type="ORF">BK742_27055</name>
</gene>
<evidence type="ECO:0000313" key="9">
    <source>
        <dbReference type="EMBL" id="OTY48249.1"/>
    </source>
</evidence>
<dbReference type="EMBL" id="NFDL01000016">
    <property type="protein sequence ID" value="OTY48249.1"/>
    <property type="molecule type" value="Genomic_DNA"/>
</dbReference>
<dbReference type="EMBL" id="NFDL01000119">
    <property type="protein sequence ID" value="OTY35198.1"/>
    <property type="molecule type" value="Genomic_DNA"/>
</dbReference>
<evidence type="ECO:0000313" key="6">
    <source>
        <dbReference type="EMBL" id="OTY44976.1"/>
    </source>
</evidence>
<name>A0A243BIX9_BACTU</name>
<feature type="domain" description="Reverse transcriptase" evidence="1">
    <location>
        <begin position="97"/>
        <end position="338"/>
    </location>
</feature>
<dbReference type="PROSITE" id="PS50878">
    <property type="entry name" value="RT_POL"/>
    <property type="match status" value="1"/>
</dbReference>
<evidence type="ECO:0000313" key="10">
    <source>
        <dbReference type="Proteomes" id="UP000195089"/>
    </source>
</evidence>
<comment type="caution">
    <text evidence="8">The sequence shown here is derived from an EMBL/GenBank/DDBJ whole genome shotgun (WGS) entry which is preliminary data.</text>
</comment>
<dbReference type="GO" id="GO:0003964">
    <property type="term" value="F:RNA-directed DNA polymerase activity"/>
    <property type="evidence" value="ECO:0007669"/>
    <property type="project" value="UniProtKB-KW"/>
</dbReference>
<dbReference type="InterPro" id="IPR030931">
    <property type="entry name" value="Group_II_RT_mat"/>
</dbReference>
<dbReference type="Pfam" id="PF13655">
    <property type="entry name" value="RVT_N"/>
    <property type="match status" value="1"/>
</dbReference>
<dbReference type="InterPro" id="IPR025960">
    <property type="entry name" value="RVT_N"/>
</dbReference>
<dbReference type="PANTHER" id="PTHR34047">
    <property type="entry name" value="NUCLEAR INTRON MATURASE 1, MITOCHONDRIAL-RELATED"/>
    <property type="match status" value="1"/>
</dbReference>
<dbReference type="InterPro" id="IPR051083">
    <property type="entry name" value="GrpII_Intron_Splice-Mob/Def"/>
</dbReference>
<evidence type="ECO:0000313" key="8">
    <source>
        <dbReference type="EMBL" id="OTY45266.1"/>
    </source>
</evidence>
<dbReference type="InterPro" id="IPR000477">
    <property type="entry name" value="RT_dom"/>
</dbReference>
<keyword evidence="8" id="KW-0808">Transferase</keyword>
<proteinExistence type="predicted"/>
<dbReference type="EMBL" id="NFDL01000048">
    <property type="protein sequence ID" value="OTY44422.1"/>
    <property type="molecule type" value="Genomic_DNA"/>
</dbReference>
<dbReference type="EMBL" id="NFDL01000046">
    <property type="protein sequence ID" value="OTY44976.1"/>
    <property type="molecule type" value="Genomic_DNA"/>
</dbReference>
<evidence type="ECO:0000313" key="7">
    <source>
        <dbReference type="EMBL" id="OTY45194.1"/>
    </source>
</evidence>
<keyword evidence="8" id="KW-0695">RNA-directed DNA polymerase</keyword>
<protein>
    <submittedName>
        <fullName evidence="8">Group II intron reverse transcriptase/maturase</fullName>
    </submittedName>
</protein>
<evidence type="ECO:0000313" key="4">
    <source>
        <dbReference type="EMBL" id="OTY44422.1"/>
    </source>
</evidence>
<evidence type="ECO:0000313" key="3">
    <source>
        <dbReference type="EMBL" id="OTY36912.1"/>
    </source>
</evidence>
<dbReference type="CDD" id="cd01651">
    <property type="entry name" value="RT_G2_intron"/>
    <property type="match status" value="1"/>
</dbReference>
<organism evidence="8 10">
    <name type="scientific">Bacillus thuringiensis serovar pingluonsis</name>
    <dbReference type="NCBI Taxonomy" id="180881"/>
    <lineage>
        <taxon>Bacteria</taxon>
        <taxon>Bacillati</taxon>
        <taxon>Bacillota</taxon>
        <taxon>Bacilli</taxon>
        <taxon>Bacillales</taxon>
        <taxon>Bacillaceae</taxon>
        <taxon>Bacillus</taxon>
        <taxon>Bacillus cereus group</taxon>
    </lineage>
</organism>
<dbReference type="EMBL" id="NFDL01000102">
    <property type="protein sequence ID" value="OTY36912.1"/>
    <property type="molecule type" value="Genomic_DNA"/>
</dbReference>
<dbReference type="PANTHER" id="PTHR34047:SF10">
    <property type="entry name" value="GROUP II INTRON-ASSOCIATED OPEN READING FRAME"/>
    <property type="match status" value="1"/>
</dbReference>
<accession>A0A243BIX9</accession>
<dbReference type="SUPFAM" id="SSF56672">
    <property type="entry name" value="DNA/RNA polymerases"/>
    <property type="match status" value="1"/>
</dbReference>
<dbReference type="RefSeq" id="WP_088118952.1">
    <property type="nucleotide sequence ID" value="NZ_NFDL01000016.1"/>
</dbReference>
<dbReference type="NCBIfam" id="TIGR04416">
    <property type="entry name" value="group_II_RT_mat"/>
    <property type="match status" value="1"/>
</dbReference>
<dbReference type="EMBL" id="NFDL01000045">
    <property type="protein sequence ID" value="OTY45194.1"/>
    <property type="molecule type" value="Genomic_DNA"/>
</dbReference>
<dbReference type="EMBL" id="NFDL01000047">
    <property type="protein sequence ID" value="OTY44497.1"/>
    <property type="molecule type" value="Genomic_DNA"/>
</dbReference>
<evidence type="ECO:0000313" key="2">
    <source>
        <dbReference type="EMBL" id="OTY35198.1"/>
    </source>
</evidence>
<dbReference type="Pfam" id="PF08388">
    <property type="entry name" value="GIIM"/>
    <property type="match status" value="1"/>
</dbReference>
<evidence type="ECO:0000313" key="5">
    <source>
        <dbReference type="EMBL" id="OTY44497.1"/>
    </source>
</evidence>
<dbReference type="InterPro" id="IPR043502">
    <property type="entry name" value="DNA/RNA_pol_sf"/>
</dbReference>
<dbReference type="Proteomes" id="UP000195089">
    <property type="component" value="Unassembled WGS sequence"/>
</dbReference>
<reference evidence="8 10" key="1">
    <citation type="submission" date="2016-10" db="EMBL/GenBank/DDBJ databases">
        <title>Comparative genomics of Bacillus thuringiensis reveals a path to pathogens against multiple invertebrate hosts.</title>
        <authorList>
            <person name="Zheng J."/>
            <person name="Gao Q."/>
            <person name="Liu H."/>
            <person name="Peng D."/>
            <person name="Ruan L."/>
            <person name="Sun M."/>
        </authorList>
    </citation>
    <scope>NUCLEOTIDE SEQUENCE [LARGE SCALE GENOMIC DNA]</scope>
    <source>
        <strain evidence="8">BGSC 4BX1</strain>
    </source>
</reference>
<dbReference type="Pfam" id="PF00078">
    <property type="entry name" value="RVT_1"/>
    <property type="match status" value="1"/>
</dbReference>
<keyword evidence="8" id="KW-0548">Nucleotidyltransferase</keyword>
<dbReference type="AlphaFoldDB" id="A0A243BIX9"/>
<dbReference type="InterPro" id="IPR013597">
    <property type="entry name" value="Mat_intron_G2"/>
</dbReference>
<evidence type="ECO:0000259" key="1">
    <source>
        <dbReference type="PROSITE" id="PS50878"/>
    </source>
</evidence>
<dbReference type="EMBL" id="NFDL01000044">
    <property type="protein sequence ID" value="OTY45266.1"/>
    <property type="molecule type" value="Genomic_DNA"/>
</dbReference>